<protein>
    <submittedName>
        <fullName evidence="2">Two-component sensor histidine kinase</fullName>
    </submittedName>
</protein>
<evidence type="ECO:0000313" key="2">
    <source>
        <dbReference type="EMBL" id="MFD0889148.1"/>
    </source>
</evidence>
<keyword evidence="3" id="KW-1185">Reference proteome</keyword>
<accession>A0ABW3E2N1</accession>
<evidence type="ECO:0000256" key="1">
    <source>
        <dbReference type="SAM" id="Phobius"/>
    </source>
</evidence>
<keyword evidence="1" id="KW-1133">Transmembrane helix</keyword>
<dbReference type="Proteomes" id="UP001597024">
    <property type="component" value="Unassembled WGS sequence"/>
</dbReference>
<dbReference type="GO" id="GO:0016301">
    <property type="term" value="F:kinase activity"/>
    <property type="evidence" value="ECO:0007669"/>
    <property type="project" value="UniProtKB-KW"/>
</dbReference>
<dbReference type="EMBL" id="JBHTHX010001679">
    <property type="protein sequence ID" value="MFD0889148.1"/>
    <property type="molecule type" value="Genomic_DNA"/>
</dbReference>
<keyword evidence="1" id="KW-0812">Transmembrane</keyword>
<comment type="caution">
    <text evidence="2">The sequence shown here is derived from an EMBL/GenBank/DDBJ whole genome shotgun (WGS) entry which is preliminary data.</text>
</comment>
<keyword evidence="2" id="KW-0418">Kinase</keyword>
<proteinExistence type="predicted"/>
<feature type="transmembrane region" description="Helical" evidence="1">
    <location>
        <begin position="12"/>
        <end position="34"/>
    </location>
</feature>
<reference evidence="3" key="1">
    <citation type="journal article" date="2019" name="Int. J. Syst. Evol. Microbiol.">
        <title>The Global Catalogue of Microorganisms (GCM) 10K type strain sequencing project: providing services to taxonomists for standard genome sequencing and annotation.</title>
        <authorList>
            <consortium name="The Broad Institute Genomics Platform"/>
            <consortium name="The Broad Institute Genome Sequencing Center for Infectious Disease"/>
            <person name="Wu L."/>
            <person name="Ma J."/>
        </authorList>
    </citation>
    <scope>NUCLEOTIDE SEQUENCE [LARGE SCALE GENOMIC DNA]</scope>
    <source>
        <strain evidence="3">CCUG 62974</strain>
    </source>
</reference>
<sequence length="162" mass="17794">MTWLRGLRARLVITFVLVGGLSAVGVAGLTYYTAQNNLLAGTQNRLLKDFRNRVLLLSRDIALPVNDEELGLLAEDLEVGDRRVYVVKDGTVPTDTRITAELRANILRRSELLWQRVTRDGVPYLVGGSRVMLLAGGEPSGVTVYLVESLAEAADDKMAVLR</sequence>
<keyword evidence="1" id="KW-0472">Membrane</keyword>
<gene>
    <name evidence="2" type="ORF">ACFQ08_31835</name>
</gene>
<evidence type="ECO:0000313" key="3">
    <source>
        <dbReference type="Proteomes" id="UP001597024"/>
    </source>
</evidence>
<feature type="non-terminal residue" evidence="2">
    <location>
        <position position="162"/>
    </location>
</feature>
<keyword evidence="2" id="KW-0808">Transferase</keyword>
<name>A0ABW3E2N1_9ACTN</name>
<organism evidence="2 3">
    <name type="scientific">Streptosporangium algeriense</name>
    <dbReference type="NCBI Taxonomy" id="1682748"/>
    <lineage>
        <taxon>Bacteria</taxon>
        <taxon>Bacillati</taxon>
        <taxon>Actinomycetota</taxon>
        <taxon>Actinomycetes</taxon>
        <taxon>Streptosporangiales</taxon>
        <taxon>Streptosporangiaceae</taxon>
        <taxon>Streptosporangium</taxon>
    </lineage>
</organism>